<organism evidence="2">
    <name type="scientific">Candidatus Moduliflexus flocculans</name>
    <dbReference type="NCBI Taxonomy" id="1499966"/>
    <lineage>
        <taxon>Bacteria</taxon>
        <taxon>Candidatus Moduliflexota</taxon>
        <taxon>Candidatus Moduliflexia</taxon>
        <taxon>Candidatus Moduliflexales</taxon>
        <taxon>Candidatus Moduliflexaceae</taxon>
    </lineage>
</organism>
<accession>A0A0S6VRP7</accession>
<gene>
    <name evidence="2" type="ORF">U14_01236</name>
</gene>
<evidence type="ECO:0000313" key="3">
    <source>
        <dbReference type="Proteomes" id="UP000030700"/>
    </source>
</evidence>
<reference evidence="2" key="1">
    <citation type="journal article" date="2015" name="PeerJ">
        <title>First genomic representation of candidate bacterial phylum KSB3 points to enhanced environmental sensing as a trigger of wastewater bulking.</title>
        <authorList>
            <person name="Sekiguchi Y."/>
            <person name="Ohashi A."/>
            <person name="Parks D.H."/>
            <person name="Yamauchi T."/>
            <person name="Tyson G.W."/>
            <person name="Hugenholtz P."/>
        </authorList>
    </citation>
    <scope>NUCLEOTIDE SEQUENCE [LARGE SCALE GENOMIC DNA]</scope>
</reference>
<dbReference type="EMBL" id="DF820455">
    <property type="protein sequence ID" value="GAK50011.1"/>
    <property type="molecule type" value="Genomic_DNA"/>
</dbReference>
<feature type="chain" id="PRO_5006631422" description="Lipoprotein" evidence="1">
    <location>
        <begin position="22"/>
        <end position="184"/>
    </location>
</feature>
<dbReference type="AlphaFoldDB" id="A0A0S6VRP7"/>
<feature type="signal peptide" evidence="1">
    <location>
        <begin position="1"/>
        <end position="21"/>
    </location>
</feature>
<dbReference type="Proteomes" id="UP000030700">
    <property type="component" value="Unassembled WGS sequence"/>
</dbReference>
<dbReference type="HOGENOM" id="CLU_1465498_0_0_0"/>
<keyword evidence="1" id="KW-0732">Signal</keyword>
<protein>
    <recommendedName>
        <fullName evidence="4">Lipoprotein</fullName>
    </recommendedName>
</protein>
<sequence length="184" mass="19765">MKHIVRLMVLAGLMMVVTSCGDPASGSGKSAVFLVANGGQKWGIIADVYNAAVPGKATNNYFDITIKSERKDPTKIPLGVYSDVILEEYRIDYFRSDGNPKVPEPLVVPMNSRVPVDGETKLNLLVLTRDAKLKSPLKELAFGGGEGSIIMAAVITFYGKDLAGNSLTVTYQLHIEAGDYAADV</sequence>
<keyword evidence="3" id="KW-1185">Reference proteome</keyword>
<proteinExistence type="predicted"/>
<evidence type="ECO:0000256" key="1">
    <source>
        <dbReference type="SAM" id="SignalP"/>
    </source>
</evidence>
<dbReference type="PROSITE" id="PS51257">
    <property type="entry name" value="PROKAR_LIPOPROTEIN"/>
    <property type="match status" value="1"/>
</dbReference>
<name>A0A0S6VRP7_9BACT</name>
<evidence type="ECO:0000313" key="2">
    <source>
        <dbReference type="EMBL" id="GAK50011.1"/>
    </source>
</evidence>
<evidence type="ECO:0008006" key="4">
    <source>
        <dbReference type="Google" id="ProtNLM"/>
    </source>
</evidence>